<name>A0A2S0MF44_9BURK</name>
<keyword evidence="2" id="KW-1185">Reference proteome</keyword>
<gene>
    <name evidence="1" type="ORF">C6570_09970</name>
</gene>
<dbReference type="KEGG" id="otk:C6570_09970"/>
<dbReference type="Proteomes" id="UP000239709">
    <property type="component" value="Chromosome"/>
</dbReference>
<evidence type="ECO:0000313" key="2">
    <source>
        <dbReference type="Proteomes" id="UP000239709"/>
    </source>
</evidence>
<organism evidence="1 2">
    <name type="scientific">Ottowia oryzae</name>
    <dbReference type="NCBI Taxonomy" id="2109914"/>
    <lineage>
        <taxon>Bacteria</taxon>
        <taxon>Pseudomonadati</taxon>
        <taxon>Pseudomonadota</taxon>
        <taxon>Betaproteobacteria</taxon>
        <taxon>Burkholderiales</taxon>
        <taxon>Comamonadaceae</taxon>
        <taxon>Ottowia</taxon>
    </lineage>
</organism>
<reference evidence="1 2" key="1">
    <citation type="submission" date="2018-03" db="EMBL/GenBank/DDBJ databases">
        <title>Genome sequencing of Ottowia sp.</title>
        <authorList>
            <person name="Kim S.-J."/>
            <person name="Heo J."/>
            <person name="Kwon S.-W."/>
        </authorList>
    </citation>
    <scope>NUCLEOTIDE SEQUENCE [LARGE SCALE GENOMIC DNA]</scope>
    <source>
        <strain evidence="1 2">KADR8-3</strain>
    </source>
</reference>
<accession>A0A2S0MF44</accession>
<sequence>MKITRRDVTASVAAMIVLPKAALSRTMTDLRLLRIPGVEAFAYRDESTLPLNQATTALADTFKARGAQGGVDGETLAADATTTDEAIAKSVDALLGSDWQRSKGFASANPAIRQMVWETKSAPKRFYAIAAFNAVHTATDGRKYRPLESVFTRER</sequence>
<protein>
    <submittedName>
        <fullName evidence="1">Uncharacterized protein</fullName>
    </submittedName>
</protein>
<proteinExistence type="predicted"/>
<dbReference type="AlphaFoldDB" id="A0A2S0MF44"/>
<dbReference type="EMBL" id="CP027666">
    <property type="protein sequence ID" value="AVO34512.1"/>
    <property type="molecule type" value="Genomic_DNA"/>
</dbReference>
<evidence type="ECO:0000313" key="1">
    <source>
        <dbReference type="EMBL" id="AVO34512.1"/>
    </source>
</evidence>